<name>A0A9N8EL21_9STRA</name>
<evidence type="ECO:0008006" key="4">
    <source>
        <dbReference type="Google" id="ProtNLM"/>
    </source>
</evidence>
<feature type="compositionally biased region" description="Polar residues" evidence="1">
    <location>
        <begin position="1"/>
        <end position="17"/>
    </location>
</feature>
<dbReference type="OrthoDB" id="6246789at2759"/>
<evidence type="ECO:0000256" key="1">
    <source>
        <dbReference type="SAM" id="MobiDB-lite"/>
    </source>
</evidence>
<comment type="caution">
    <text evidence="2">The sequence shown here is derived from an EMBL/GenBank/DDBJ whole genome shotgun (WGS) entry which is preliminary data.</text>
</comment>
<organism evidence="2 3">
    <name type="scientific">Seminavis robusta</name>
    <dbReference type="NCBI Taxonomy" id="568900"/>
    <lineage>
        <taxon>Eukaryota</taxon>
        <taxon>Sar</taxon>
        <taxon>Stramenopiles</taxon>
        <taxon>Ochrophyta</taxon>
        <taxon>Bacillariophyta</taxon>
        <taxon>Bacillariophyceae</taxon>
        <taxon>Bacillariophycidae</taxon>
        <taxon>Naviculales</taxon>
        <taxon>Naviculaceae</taxon>
        <taxon>Seminavis</taxon>
    </lineage>
</organism>
<sequence>MANPPVTNETVATQKRSGSPPLKKTCVRSSLDPDVVIVVGGQEFQEYSQSLRCWSEYFDKALRSRIGRISKLEGEETLYFEFPYRDPKEWQMIVDMMAPMSTKRVNRRNVMRALSWFGELSCPMGLHACDIVISRELLPALVFRGGLNYDLTKKEQTKLNSFLDILEASLDYNLSTARSVCFSMINYILWRKPSVFLKIWMECLIWIVRDHKDCYDDLWKSLGKDFLPPLYSVKQKELLMENNMLADFIWLKMEARASAQKEVTISRMMDHVETASISSSSSVSVQKRFVKDDLVRLYAPSKWRQAEI</sequence>
<evidence type="ECO:0000313" key="3">
    <source>
        <dbReference type="Proteomes" id="UP001153069"/>
    </source>
</evidence>
<gene>
    <name evidence="2" type="ORF">SEMRO_1368_G266760.1</name>
</gene>
<protein>
    <recommendedName>
        <fullName evidence="4">BTB domain-containing protein</fullName>
    </recommendedName>
</protein>
<accession>A0A9N8EL21</accession>
<dbReference type="Gene3D" id="3.30.710.10">
    <property type="entry name" value="Potassium Channel Kv1.1, Chain A"/>
    <property type="match status" value="1"/>
</dbReference>
<dbReference type="InterPro" id="IPR011333">
    <property type="entry name" value="SKP1/BTB/POZ_sf"/>
</dbReference>
<evidence type="ECO:0000313" key="2">
    <source>
        <dbReference type="EMBL" id="CAB9523022.1"/>
    </source>
</evidence>
<reference evidence="2" key="1">
    <citation type="submission" date="2020-06" db="EMBL/GenBank/DDBJ databases">
        <authorList>
            <consortium name="Plant Systems Biology data submission"/>
        </authorList>
    </citation>
    <scope>NUCLEOTIDE SEQUENCE</scope>
    <source>
        <strain evidence="2">D6</strain>
    </source>
</reference>
<dbReference type="AlphaFoldDB" id="A0A9N8EL21"/>
<feature type="region of interest" description="Disordered" evidence="1">
    <location>
        <begin position="1"/>
        <end position="25"/>
    </location>
</feature>
<keyword evidence="3" id="KW-1185">Reference proteome</keyword>
<dbReference type="Proteomes" id="UP001153069">
    <property type="component" value="Unassembled WGS sequence"/>
</dbReference>
<dbReference type="EMBL" id="CAICTM010001366">
    <property type="protein sequence ID" value="CAB9523022.1"/>
    <property type="molecule type" value="Genomic_DNA"/>
</dbReference>
<proteinExistence type="predicted"/>